<name>A0ABD2Q701_9PLAT</name>
<dbReference type="SUPFAM" id="SSF52540">
    <property type="entry name" value="P-loop containing nucleoside triphosphate hydrolases"/>
    <property type="match status" value="1"/>
</dbReference>
<evidence type="ECO:0000313" key="10">
    <source>
        <dbReference type="EMBL" id="KAL3315345.1"/>
    </source>
</evidence>
<keyword evidence="4 6" id="KW-0067">ATP-binding</keyword>
<dbReference type="AlphaFoldDB" id="A0ABD2Q701"/>
<evidence type="ECO:0000313" key="11">
    <source>
        <dbReference type="Proteomes" id="UP001626550"/>
    </source>
</evidence>
<evidence type="ECO:0000256" key="2">
    <source>
        <dbReference type="ARBA" id="ARBA00022801"/>
    </source>
</evidence>
<keyword evidence="3 6" id="KW-0347">Helicase</keyword>
<dbReference type="InterPro" id="IPR001650">
    <property type="entry name" value="Helicase_C-like"/>
</dbReference>
<keyword evidence="2 6" id="KW-0378">Hydrolase</keyword>
<organism evidence="10 11">
    <name type="scientific">Cichlidogyrus casuarinus</name>
    <dbReference type="NCBI Taxonomy" id="1844966"/>
    <lineage>
        <taxon>Eukaryota</taxon>
        <taxon>Metazoa</taxon>
        <taxon>Spiralia</taxon>
        <taxon>Lophotrochozoa</taxon>
        <taxon>Platyhelminthes</taxon>
        <taxon>Monogenea</taxon>
        <taxon>Monopisthocotylea</taxon>
        <taxon>Dactylogyridea</taxon>
        <taxon>Ancyrocephalidae</taxon>
        <taxon>Cichlidogyrus</taxon>
    </lineage>
</organism>
<dbReference type="Gene3D" id="3.40.50.300">
    <property type="entry name" value="P-loop containing nucleotide triphosphate hydrolases"/>
    <property type="match status" value="2"/>
</dbReference>
<dbReference type="InterPro" id="IPR014001">
    <property type="entry name" value="Helicase_ATP-bd"/>
</dbReference>
<proteinExistence type="inferred from homology"/>
<dbReference type="InterPro" id="IPR000629">
    <property type="entry name" value="RNA-helicase_DEAD-box_CS"/>
</dbReference>
<dbReference type="EMBL" id="JBJKFK010000771">
    <property type="protein sequence ID" value="KAL3315345.1"/>
    <property type="molecule type" value="Genomic_DNA"/>
</dbReference>
<keyword evidence="11" id="KW-1185">Reference proteome</keyword>
<evidence type="ECO:0000256" key="4">
    <source>
        <dbReference type="ARBA" id="ARBA00022840"/>
    </source>
</evidence>
<dbReference type="GO" id="GO:0005524">
    <property type="term" value="F:ATP binding"/>
    <property type="evidence" value="ECO:0007669"/>
    <property type="project" value="UniProtKB-UniRule"/>
</dbReference>
<dbReference type="InterPro" id="IPR027417">
    <property type="entry name" value="P-loop_NTPase"/>
</dbReference>
<comment type="function">
    <text evidence="7">RNA helicase.</text>
</comment>
<reference evidence="10 11" key="1">
    <citation type="submission" date="2024-11" db="EMBL/GenBank/DDBJ databases">
        <title>Adaptive evolution of stress response genes in parasites aligns with host niche diversity.</title>
        <authorList>
            <person name="Hahn C."/>
            <person name="Resl P."/>
        </authorList>
    </citation>
    <scope>NUCLEOTIDE SEQUENCE [LARGE SCALE GENOMIC DNA]</scope>
    <source>
        <strain evidence="10">EGGRZ-B1_66</strain>
        <tissue evidence="10">Body</tissue>
    </source>
</reference>
<feature type="non-terminal residue" evidence="10">
    <location>
        <position position="509"/>
    </location>
</feature>
<gene>
    <name evidence="10" type="primary">DDX51</name>
    <name evidence="10" type="ORF">Ciccas_006021</name>
</gene>
<dbReference type="GO" id="GO:0016787">
    <property type="term" value="F:hydrolase activity"/>
    <property type="evidence" value="ECO:0007669"/>
    <property type="project" value="UniProtKB-KW"/>
</dbReference>
<dbReference type="InterPro" id="IPR011545">
    <property type="entry name" value="DEAD/DEAH_box_helicase_dom"/>
</dbReference>
<evidence type="ECO:0000256" key="5">
    <source>
        <dbReference type="ARBA" id="ARBA00022884"/>
    </source>
</evidence>
<dbReference type="Proteomes" id="UP001626550">
    <property type="component" value="Unassembled WGS sequence"/>
</dbReference>
<dbReference type="Pfam" id="PF00270">
    <property type="entry name" value="DEAD"/>
    <property type="match status" value="1"/>
</dbReference>
<dbReference type="SMART" id="SM00487">
    <property type="entry name" value="DEXDc"/>
    <property type="match status" value="1"/>
</dbReference>
<evidence type="ECO:0000259" key="8">
    <source>
        <dbReference type="PROSITE" id="PS51192"/>
    </source>
</evidence>
<dbReference type="SMART" id="SM00490">
    <property type="entry name" value="HELICc"/>
    <property type="match status" value="1"/>
</dbReference>
<keyword evidence="1 6" id="KW-0547">Nucleotide-binding</keyword>
<evidence type="ECO:0000256" key="1">
    <source>
        <dbReference type="ARBA" id="ARBA00022741"/>
    </source>
</evidence>
<dbReference type="PROSITE" id="PS00039">
    <property type="entry name" value="DEAD_ATP_HELICASE"/>
    <property type="match status" value="1"/>
</dbReference>
<evidence type="ECO:0000259" key="9">
    <source>
        <dbReference type="PROSITE" id="PS51194"/>
    </source>
</evidence>
<evidence type="ECO:0000256" key="3">
    <source>
        <dbReference type="ARBA" id="ARBA00022806"/>
    </source>
</evidence>
<comment type="similarity">
    <text evidence="6">Belongs to the DEAD box helicase family.</text>
</comment>
<dbReference type="GO" id="GO:0003723">
    <property type="term" value="F:RNA binding"/>
    <property type="evidence" value="ECO:0007669"/>
    <property type="project" value="UniProtKB-UniRule"/>
</dbReference>
<dbReference type="PROSITE" id="PS51194">
    <property type="entry name" value="HELICASE_CTER"/>
    <property type="match status" value="1"/>
</dbReference>
<feature type="domain" description="Helicase ATP-binding" evidence="8">
    <location>
        <begin position="1"/>
        <end position="199"/>
    </location>
</feature>
<evidence type="ECO:0000256" key="6">
    <source>
        <dbReference type="RuleBase" id="RU000492"/>
    </source>
</evidence>
<feature type="domain" description="Helicase C-terminal" evidence="9">
    <location>
        <begin position="240"/>
        <end position="405"/>
    </location>
</feature>
<keyword evidence="5 7" id="KW-0694">RNA-binding</keyword>
<dbReference type="PROSITE" id="PS51192">
    <property type="entry name" value="HELICASE_ATP_BIND_1"/>
    <property type="match status" value="1"/>
</dbReference>
<dbReference type="CDD" id="cd18787">
    <property type="entry name" value="SF2_C_DEAD"/>
    <property type="match status" value="1"/>
</dbReference>
<accession>A0ABD2Q701</accession>
<dbReference type="PANTHER" id="PTHR24031">
    <property type="entry name" value="RNA HELICASE"/>
    <property type="match status" value="1"/>
</dbReference>
<protein>
    <recommendedName>
        <fullName evidence="7">ATP-dependent RNA helicase</fullName>
        <ecNumber evidence="7">3.6.4.13</ecNumber>
    </recommendedName>
</protein>
<comment type="domain">
    <text evidence="7">The Q motif is unique to and characteristic of the DEAD box family of RNA helicases and controls ATP binding and hydrolysis.</text>
</comment>
<sequence>MIPRDVLICAPTGSGKTIAFLLPIIQLLSTRKLSKLRALIILPGRDLANQLYTTLKALIKGTNLKASLLIGDSSLSQETDSLYYTVSDEVYMVDMAVCTPGRLFDHLHSSHRFDISQLRFLVVDEADRTLTESRQDWYNSLENKLYFEKNSKRNIPEMSFAYLADISGKVHLQKILASATLLHDPSTMKKFNMINPIVVMTTSSKSEVTEAGEMDSETAYINPNPESLKEILAVASEADKIRFLLHILLNQNGSLCFEGAHTEDSRPKVLIFTNKREGASDLCLFLKMVPRLEQLGVKLISCSFPVDKRARILGQFGSGQCSILVCTDAMARGIDIAQVDCVINYDLPQTDVTYIHRAGRTARSGHSGVAITFIEQSQGVLEWILVTMLLISRASAVDSELLDCSSSRISGFHIRLECQATRWDRRCSVELELPPSIYADPYEWKNLPLHGLTFTIAQKVLSQNREFLGYTPLQPHQIDVEAPAWLAQATRWTIANFSGHFKLPFHVRY</sequence>
<comment type="caution">
    <text evidence="10">The sequence shown here is derived from an EMBL/GenBank/DDBJ whole genome shotgun (WGS) entry which is preliminary data.</text>
</comment>
<evidence type="ECO:0000256" key="7">
    <source>
        <dbReference type="RuleBase" id="RU365068"/>
    </source>
</evidence>
<dbReference type="EC" id="3.6.4.13" evidence="7"/>
<comment type="catalytic activity">
    <reaction evidence="7">
        <text>ATP + H2O = ADP + phosphate + H(+)</text>
        <dbReference type="Rhea" id="RHEA:13065"/>
        <dbReference type="ChEBI" id="CHEBI:15377"/>
        <dbReference type="ChEBI" id="CHEBI:15378"/>
        <dbReference type="ChEBI" id="CHEBI:30616"/>
        <dbReference type="ChEBI" id="CHEBI:43474"/>
        <dbReference type="ChEBI" id="CHEBI:456216"/>
        <dbReference type="EC" id="3.6.4.13"/>
    </reaction>
</comment>
<dbReference type="Pfam" id="PF00271">
    <property type="entry name" value="Helicase_C"/>
    <property type="match status" value="1"/>
</dbReference>
<dbReference type="GO" id="GO:0003724">
    <property type="term" value="F:RNA helicase activity"/>
    <property type="evidence" value="ECO:0007669"/>
    <property type="project" value="UniProtKB-EC"/>
</dbReference>